<sequence>MFLARIALTTLVMWSSISMTSASDVGLNYMGESGVVPALNAGILGLEDLISKARGSNPVMNLHEAMLLISSCNDVSISIATGMNTFDMGPEAQLIDIGGSNISLEELGEKYAAYQKSLVHCMSLVKDTQNVKVGDVMQEIALHATTTHDALQRIYPQMTNMPTAVDTAKYYQGLMSTIIGSLLGSIDSD</sequence>
<keyword evidence="1" id="KW-0732">Signal</keyword>
<evidence type="ECO:0000256" key="1">
    <source>
        <dbReference type="SAM" id="SignalP"/>
    </source>
</evidence>
<dbReference type="Proteomes" id="UP000650582">
    <property type="component" value="Unassembled WGS sequence"/>
</dbReference>
<dbReference type="OrthoDB" id="3258345at2759"/>
<evidence type="ECO:0000313" key="4">
    <source>
        <dbReference type="EMBL" id="KAF8760281.1"/>
    </source>
</evidence>
<comment type="caution">
    <text evidence="4">The sequence shown here is derived from an EMBL/GenBank/DDBJ whole genome shotgun (WGS) entry which is preliminary data.</text>
</comment>
<feature type="signal peptide" evidence="1">
    <location>
        <begin position="1"/>
        <end position="22"/>
    </location>
</feature>
<dbReference type="Proteomes" id="UP000614334">
    <property type="component" value="Unassembled WGS sequence"/>
</dbReference>
<feature type="chain" id="PRO_5036431162" evidence="1">
    <location>
        <begin position="23"/>
        <end position="189"/>
    </location>
</feature>
<name>A0A8H7M9U5_9AGAM</name>
<evidence type="ECO:0000313" key="2">
    <source>
        <dbReference type="EMBL" id="KAF8681607.1"/>
    </source>
</evidence>
<dbReference type="Proteomes" id="UP000602905">
    <property type="component" value="Unassembled WGS sequence"/>
</dbReference>
<dbReference type="EMBL" id="JACYCF010000002">
    <property type="protein sequence ID" value="KAF8760281.1"/>
    <property type="molecule type" value="Genomic_DNA"/>
</dbReference>
<dbReference type="EMBL" id="JACYCD010000048">
    <property type="protein sequence ID" value="KAF8709581.1"/>
    <property type="molecule type" value="Genomic_DNA"/>
</dbReference>
<evidence type="ECO:0000313" key="5">
    <source>
        <dbReference type="Proteomes" id="UP000614334"/>
    </source>
</evidence>
<proteinExistence type="predicted"/>
<dbReference type="EMBL" id="JACYCC010000036">
    <property type="protein sequence ID" value="KAF8681607.1"/>
    <property type="molecule type" value="Genomic_DNA"/>
</dbReference>
<gene>
    <name evidence="4" type="ORF">RHS01_01956</name>
    <name evidence="3" type="ORF">RHS03_03115</name>
    <name evidence="2" type="ORF">RHS04_03460</name>
</gene>
<accession>A0A8H7M9U5</accession>
<evidence type="ECO:0000313" key="3">
    <source>
        <dbReference type="EMBL" id="KAF8709581.1"/>
    </source>
</evidence>
<protein>
    <submittedName>
        <fullName evidence="4">Uncharacterized protein</fullName>
    </submittedName>
</protein>
<dbReference type="AlphaFoldDB" id="A0A8H7M9U5"/>
<organism evidence="4 5">
    <name type="scientific">Rhizoctonia solani</name>
    <dbReference type="NCBI Taxonomy" id="456999"/>
    <lineage>
        <taxon>Eukaryota</taxon>
        <taxon>Fungi</taxon>
        <taxon>Dikarya</taxon>
        <taxon>Basidiomycota</taxon>
        <taxon>Agaricomycotina</taxon>
        <taxon>Agaricomycetes</taxon>
        <taxon>Cantharellales</taxon>
        <taxon>Ceratobasidiaceae</taxon>
        <taxon>Rhizoctonia</taxon>
    </lineage>
</organism>
<reference evidence="4" key="1">
    <citation type="submission" date="2020-09" db="EMBL/GenBank/DDBJ databases">
        <title>Comparative genome analyses of four rice-infecting Rhizoctonia solani isolates reveal extensive enrichment of homogalacturonan modification genes.</title>
        <authorList>
            <person name="Lee D.-Y."/>
            <person name="Jeon J."/>
            <person name="Kim K.-T."/>
            <person name="Cheong K."/>
            <person name="Song H."/>
            <person name="Choi G."/>
            <person name="Ko J."/>
            <person name="Opiyo S.O."/>
            <person name="Zuo S."/>
            <person name="Madhav S."/>
            <person name="Lee Y.-H."/>
            <person name="Wang G.-L."/>
        </authorList>
    </citation>
    <scope>NUCLEOTIDE SEQUENCE</scope>
    <source>
        <strain evidence="4">AG1-IA B2</strain>
        <strain evidence="3">AG1-IA WGL</strain>
        <strain evidence="2">AG1-IA YN-7</strain>
    </source>
</reference>